<protein>
    <recommendedName>
        <fullName evidence="3">CHAT domain-containing protein</fullName>
    </recommendedName>
</protein>
<keyword evidence="2" id="KW-1185">Reference proteome</keyword>
<dbReference type="Proteomes" id="UP000290365">
    <property type="component" value="Chromosome"/>
</dbReference>
<evidence type="ECO:0000313" key="2">
    <source>
        <dbReference type="Proteomes" id="UP000290365"/>
    </source>
</evidence>
<dbReference type="EMBL" id="CP035758">
    <property type="protein sequence ID" value="QBD83463.1"/>
    <property type="molecule type" value="Genomic_DNA"/>
</dbReference>
<evidence type="ECO:0008006" key="3">
    <source>
        <dbReference type="Google" id="ProtNLM"/>
    </source>
</evidence>
<name>A0A4P6K646_KTERU</name>
<gene>
    <name evidence="1" type="ORF">EPA93_13410</name>
</gene>
<reference evidence="1 2" key="1">
    <citation type="submission" date="2019-01" db="EMBL/GenBank/DDBJ databases">
        <title>Ktedonosporobacter rubrisoli SCAWS-G2.</title>
        <authorList>
            <person name="Huang Y."/>
            <person name="Yan B."/>
        </authorList>
    </citation>
    <scope>NUCLEOTIDE SEQUENCE [LARGE SCALE GENOMIC DNA]</scope>
    <source>
        <strain evidence="1 2">SCAWS-G2</strain>
    </source>
</reference>
<dbReference type="OrthoDB" id="4548730at2"/>
<proteinExistence type="predicted"/>
<accession>A0A4P6K646</accession>
<evidence type="ECO:0000313" key="1">
    <source>
        <dbReference type="EMBL" id="QBD83463.1"/>
    </source>
</evidence>
<dbReference type="AlphaFoldDB" id="A0A4P6K646"/>
<dbReference type="KEGG" id="kbs:EPA93_13410"/>
<sequence>MIREFAKGASYWTSVDLLDGDLWGGTIRVALEGFGIKVNRFPVGRAQHAINVLSGEEATAPYVLLAMHGDYDQLLLPALAPEIEATERFHGALTPQDLHSFVDLPGRIVISLGCETGTPNLARAFLDHGCIAYIGPEGAPFGYASMFVPIFLFYELTEGRSLAEAVERLRKHDQELAMWRIFK</sequence>
<organism evidence="1 2">
    <name type="scientific">Ktedonosporobacter rubrisoli</name>
    <dbReference type="NCBI Taxonomy" id="2509675"/>
    <lineage>
        <taxon>Bacteria</taxon>
        <taxon>Bacillati</taxon>
        <taxon>Chloroflexota</taxon>
        <taxon>Ktedonobacteria</taxon>
        <taxon>Ktedonobacterales</taxon>
        <taxon>Ktedonosporobacteraceae</taxon>
        <taxon>Ktedonosporobacter</taxon>
    </lineage>
</organism>